<evidence type="ECO:0000256" key="1">
    <source>
        <dbReference type="ARBA" id="ARBA00004651"/>
    </source>
</evidence>
<dbReference type="GO" id="GO:0005886">
    <property type="term" value="C:plasma membrane"/>
    <property type="evidence" value="ECO:0007669"/>
    <property type="project" value="UniProtKB-SubCell"/>
</dbReference>
<dbReference type="AlphaFoldDB" id="A0A9D1YXL2"/>
<dbReference type="EMBL" id="DXDC01000358">
    <property type="protein sequence ID" value="HIY66960.1"/>
    <property type="molecule type" value="Genomic_DNA"/>
</dbReference>
<accession>A0A9D1YXL2</accession>
<keyword evidence="4 5" id="KW-0472">Membrane</keyword>
<reference evidence="7" key="1">
    <citation type="journal article" date="2021" name="PeerJ">
        <title>Extensive microbial diversity within the chicken gut microbiome revealed by metagenomics and culture.</title>
        <authorList>
            <person name="Gilroy R."/>
            <person name="Ravi A."/>
            <person name="Getino M."/>
            <person name="Pursley I."/>
            <person name="Horton D.L."/>
            <person name="Alikhan N.F."/>
            <person name="Baker D."/>
            <person name="Gharbi K."/>
            <person name="Hall N."/>
            <person name="Watson M."/>
            <person name="Adriaenssens E.M."/>
            <person name="Foster-Nyarko E."/>
            <person name="Jarju S."/>
            <person name="Secka A."/>
            <person name="Antonio M."/>
            <person name="Oren A."/>
            <person name="Chaudhuri R.R."/>
            <person name="La Ragione R."/>
            <person name="Hildebrand F."/>
            <person name="Pallen M.J."/>
        </authorList>
    </citation>
    <scope>NUCLEOTIDE SEQUENCE</scope>
    <source>
        <strain evidence="7">ChiGjej1B1-98</strain>
    </source>
</reference>
<feature type="transmembrane region" description="Helical" evidence="5">
    <location>
        <begin position="81"/>
        <end position="103"/>
    </location>
</feature>
<dbReference type="InterPro" id="IPR036259">
    <property type="entry name" value="MFS_trans_sf"/>
</dbReference>
<dbReference type="InterPro" id="IPR020846">
    <property type="entry name" value="MFS_dom"/>
</dbReference>
<dbReference type="Gene3D" id="1.20.1250.20">
    <property type="entry name" value="MFS general substrate transporter like domains"/>
    <property type="match status" value="1"/>
</dbReference>
<proteinExistence type="predicted"/>
<evidence type="ECO:0000259" key="6">
    <source>
        <dbReference type="PROSITE" id="PS50850"/>
    </source>
</evidence>
<organism evidence="7 8">
    <name type="scientific">Candidatus Agrococcus pullicola</name>
    <dbReference type="NCBI Taxonomy" id="2838429"/>
    <lineage>
        <taxon>Bacteria</taxon>
        <taxon>Bacillati</taxon>
        <taxon>Actinomycetota</taxon>
        <taxon>Actinomycetes</taxon>
        <taxon>Micrococcales</taxon>
        <taxon>Microbacteriaceae</taxon>
        <taxon>Agrococcus</taxon>
    </lineage>
</organism>
<evidence type="ECO:0000256" key="4">
    <source>
        <dbReference type="ARBA" id="ARBA00023136"/>
    </source>
</evidence>
<evidence type="ECO:0000256" key="3">
    <source>
        <dbReference type="ARBA" id="ARBA00022989"/>
    </source>
</evidence>
<sequence>MQIISYALRPSISYAMLGLGCGGPWLGLATASFAVPPLLLAVWAGRLTDRWGERVPLITGSVALLSAGAAAFLLRESLAGLLLATVLLGLGVLFSVVGEQAWVMRGASAGRLD</sequence>
<keyword evidence="3 5" id="KW-1133">Transmembrane helix</keyword>
<feature type="transmembrane region" description="Helical" evidence="5">
    <location>
        <begin position="55"/>
        <end position="74"/>
    </location>
</feature>
<dbReference type="PROSITE" id="PS50850">
    <property type="entry name" value="MFS"/>
    <property type="match status" value="1"/>
</dbReference>
<evidence type="ECO:0000256" key="2">
    <source>
        <dbReference type="ARBA" id="ARBA00022692"/>
    </source>
</evidence>
<feature type="non-terminal residue" evidence="7">
    <location>
        <position position="113"/>
    </location>
</feature>
<feature type="transmembrane region" description="Helical" evidence="5">
    <location>
        <begin position="12"/>
        <end position="35"/>
    </location>
</feature>
<dbReference type="SUPFAM" id="SSF103473">
    <property type="entry name" value="MFS general substrate transporter"/>
    <property type="match status" value="1"/>
</dbReference>
<gene>
    <name evidence="7" type="ORF">H9830_11870</name>
</gene>
<evidence type="ECO:0000313" key="7">
    <source>
        <dbReference type="EMBL" id="HIY66960.1"/>
    </source>
</evidence>
<name>A0A9D1YXL2_9MICO</name>
<comment type="caution">
    <text evidence="7">The sequence shown here is derived from an EMBL/GenBank/DDBJ whole genome shotgun (WGS) entry which is preliminary data.</text>
</comment>
<evidence type="ECO:0000313" key="8">
    <source>
        <dbReference type="Proteomes" id="UP000824005"/>
    </source>
</evidence>
<comment type="subcellular location">
    <subcellularLocation>
        <location evidence="1">Cell membrane</location>
        <topology evidence="1">Multi-pass membrane protein</topology>
    </subcellularLocation>
</comment>
<dbReference type="GO" id="GO:0022857">
    <property type="term" value="F:transmembrane transporter activity"/>
    <property type="evidence" value="ECO:0007669"/>
    <property type="project" value="InterPro"/>
</dbReference>
<keyword evidence="2 5" id="KW-0812">Transmembrane</keyword>
<dbReference type="Proteomes" id="UP000824005">
    <property type="component" value="Unassembled WGS sequence"/>
</dbReference>
<feature type="domain" description="Major facilitator superfamily (MFS) profile" evidence="6">
    <location>
        <begin position="1"/>
        <end position="113"/>
    </location>
</feature>
<reference evidence="7" key="2">
    <citation type="submission" date="2021-04" db="EMBL/GenBank/DDBJ databases">
        <authorList>
            <person name="Gilroy R."/>
        </authorList>
    </citation>
    <scope>NUCLEOTIDE SEQUENCE</scope>
    <source>
        <strain evidence="7">ChiGjej1B1-98</strain>
    </source>
</reference>
<protein>
    <submittedName>
        <fullName evidence="7">MFS transporter</fullName>
    </submittedName>
</protein>
<evidence type="ECO:0000256" key="5">
    <source>
        <dbReference type="SAM" id="Phobius"/>
    </source>
</evidence>